<sequence length="111" mass="12157">MPMTWNAEADARLLIAIIAVGNPKMDYDKLSDYMGGDCTAYAIQHRIRKLKDKANGKAPGSTPNTPSKRKKRSDAKSNGHADDGAIDQVTPKKVKTEPVEDDDDNDINETV</sequence>
<feature type="compositionally biased region" description="Acidic residues" evidence="1">
    <location>
        <begin position="99"/>
        <end position="111"/>
    </location>
</feature>
<keyword evidence="3" id="KW-1185">Reference proteome</keyword>
<protein>
    <recommendedName>
        <fullName evidence="4">AT hook motif protein</fullName>
    </recommendedName>
</protein>
<comment type="caution">
    <text evidence="2">The sequence shown here is derived from an EMBL/GenBank/DDBJ whole genome shotgun (WGS) entry which is preliminary data.</text>
</comment>
<accession>A0ABR3WUW3</accession>
<feature type="region of interest" description="Disordered" evidence="1">
    <location>
        <begin position="50"/>
        <end position="111"/>
    </location>
</feature>
<proteinExistence type="predicted"/>
<name>A0ABR3WUW3_9EURO</name>
<gene>
    <name evidence="2" type="ORF">Plec18167_008777</name>
</gene>
<evidence type="ECO:0000313" key="2">
    <source>
        <dbReference type="EMBL" id="KAL1867236.1"/>
    </source>
</evidence>
<reference evidence="2 3" key="1">
    <citation type="journal article" date="2024" name="IMA Fungus">
        <title>IMA Genome - F19 : A genome assembly and annotation guide to empower mycologists, including annotated draft genome sequences of Ceratocystis pirilliformis, Diaporthe australafricana, Fusarium ophioides, Paecilomyces lecythidis, and Sporothrix stenoceras.</title>
        <authorList>
            <person name="Aylward J."/>
            <person name="Wilson A.M."/>
            <person name="Visagie C.M."/>
            <person name="Spraker J."/>
            <person name="Barnes I."/>
            <person name="Buitendag C."/>
            <person name="Ceriani C."/>
            <person name="Del Mar Angel L."/>
            <person name="du Plessis D."/>
            <person name="Fuchs T."/>
            <person name="Gasser K."/>
            <person name="Kramer D."/>
            <person name="Li W."/>
            <person name="Munsamy K."/>
            <person name="Piso A."/>
            <person name="Price J.L."/>
            <person name="Sonnekus B."/>
            <person name="Thomas C."/>
            <person name="van der Nest A."/>
            <person name="van Dijk A."/>
            <person name="van Heerden A."/>
            <person name="van Vuuren N."/>
            <person name="Yilmaz N."/>
            <person name="Duong T.A."/>
            <person name="van der Merwe N.A."/>
            <person name="Wingfield M.J."/>
            <person name="Wingfield B.D."/>
        </authorList>
    </citation>
    <scope>NUCLEOTIDE SEQUENCE [LARGE SCALE GENOMIC DNA]</scope>
    <source>
        <strain evidence="2 3">CMW 18167</strain>
    </source>
</reference>
<dbReference type="EMBL" id="JAVDPF010000045">
    <property type="protein sequence ID" value="KAL1867236.1"/>
    <property type="molecule type" value="Genomic_DNA"/>
</dbReference>
<organism evidence="2 3">
    <name type="scientific">Paecilomyces lecythidis</name>
    <dbReference type="NCBI Taxonomy" id="3004212"/>
    <lineage>
        <taxon>Eukaryota</taxon>
        <taxon>Fungi</taxon>
        <taxon>Dikarya</taxon>
        <taxon>Ascomycota</taxon>
        <taxon>Pezizomycotina</taxon>
        <taxon>Eurotiomycetes</taxon>
        <taxon>Eurotiomycetidae</taxon>
        <taxon>Eurotiales</taxon>
        <taxon>Thermoascaceae</taxon>
        <taxon>Paecilomyces</taxon>
    </lineage>
</organism>
<evidence type="ECO:0008006" key="4">
    <source>
        <dbReference type="Google" id="ProtNLM"/>
    </source>
</evidence>
<dbReference type="Proteomes" id="UP001583193">
    <property type="component" value="Unassembled WGS sequence"/>
</dbReference>
<evidence type="ECO:0000256" key="1">
    <source>
        <dbReference type="SAM" id="MobiDB-lite"/>
    </source>
</evidence>
<evidence type="ECO:0000313" key="3">
    <source>
        <dbReference type="Proteomes" id="UP001583193"/>
    </source>
</evidence>
<feature type="compositionally biased region" description="Basic and acidic residues" evidence="1">
    <location>
        <begin position="74"/>
        <end position="83"/>
    </location>
</feature>